<dbReference type="Pfam" id="PF01193">
    <property type="entry name" value="RNA_pol_L"/>
    <property type="match status" value="1"/>
</dbReference>
<organism evidence="7">
    <name type="scientific">viral metagenome</name>
    <dbReference type="NCBI Taxonomy" id="1070528"/>
    <lineage>
        <taxon>unclassified sequences</taxon>
        <taxon>metagenomes</taxon>
        <taxon>organismal metagenomes</taxon>
    </lineage>
</organism>
<dbReference type="Pfam" id="PF13656">
    <property type="entry name" value="RNA_pol_L_2"/>
    <property type="match status" value="1"/>
</dbReference>
<evidence type="ECO:0000313" key="7">
    <source>
        <dbReference type="EMBL" id="QHT80683.1"/>
    </source>
</evidence>
<dbReference type="GO" id="GO:0005666">
    <property type="term" value="C:RNA polymerase III complex"/>
    <property type="evidence" value="ECO:0007669"/>
    <property type="project" value="TreeGrafter"/>
</dbReference>
<keyword evidence="2" id="KW-0240">DNA-directed RNA polymerase</keyword>
<feature type="compositionally biased region" description="Low complexity" evidence="5">
    <location>
        <begin position="420"/>
        <end position="437"/>
    </location>
</feature>
<dbReference type="InterPro" id="IPR009025">
    <property type="entry name" value="RBP11-like_dimer"/>
</dbReference>
<dbReference type="GO" id="GO:0044423">
    <property type="term" value="C:virion component"/>
    <property type="evidence" value="ECO:0007669"/>
    <property type="project" value="UniProtKB-KW"/>
</dbReference>
<proteinExistence type="predicted"/>
<dbReference type="InterPro" id="IPR036643">
    <property type="entry name" value="RNApol_insert_sf"/>
</dbReference>
<evidence type="ECO:0000256" key="2">
    <source>
        <dbReference type="ARBA" id="ARBA00022478"/>
    </source>
</evidence>
<dbReference type="SUPFAM" id="SSF56553">
    <property type="entry name" value="Insert subdomain of RNA polymerase alpha subunit"/>
    <property type="match status" value="1"/>
</dbReference>
<dbReference type="EMBL" id="MN739974">
    <property type="protein sequence ID" value="QHT80683.1"/>
    <property type="molecule type" value="Genomic_DNA"/>
</dbReference>
<dbReference type="PANTHER" id="PTHR11800:SF13">
    <property type="entry name" value="DNA-DIRECTED RNA POLYMERASES I AND III SUBUNIT RPAC1"/>
    <property type="match status" value="1"/>
</dbReference>
<dbReference type="AlphaFoldDB" id="A0A6C0HL17"/>
<name>A0A6C0HL17_9ZZZZ</name>
<dbReference type="SMART" id="SM00662">
    <property type="entry name" value="RPOLD"/>
    <property type="match status" value="1"/>
</dbReference>
<dbReference type="GO" id="GO:0046983">
    <property type="term" value="F:protein dimerization activity"/>
    <property type="evidence" value="ECO:0007669"/>
    <property type="project" value="InterPro"/>
</dbReference>
<dbReference type="GO" id="GO:0005736">
    <property type="term" value="C:RNA polymerase I complex"/>
    <property type="evidence" value="ECO:0007669"/>
    <property type="project" value="TreeGrafter"/>
</dbReference>
<keyword evidence="3" id="KW-0946">Virion</keyword>
<dbReference type="InterPro" id="IPR036603">
    <property type="entry name" value="RBP11-like"/>
</dbReference>
<feature type="region of interest" description="Disordered" evidence="5">
    <location>
        <begin position="408"/>
        <end position="437"/>
    </location>
</feature>
<dbReference type="Gene3D" id="3.30.1360.10">
    <property type="entry name" value="RNA polymerase, RBP11-like subunit"/>
    <property type="match status" value="2"/>
</dbReference>
<dbReference type="GO" id="GO:0003899">
    <property type="term" value="F:DNA-directed RNA polymerase activity"/>
    <property type="evidence" value="ECO:0007669"/>
    <property type="project" value="InterPro"/>
</dbReference>
<dbReference type="GO" id="GO:0006351">
    <property type="term" value="P:DNA-templated transcription"/>
    <property type="evidence" value="ECO:0007669"/>
    <property type="project" value="InterPro"/>
</dbReference>
<keyword evidence="4" id="KW-0804">Transcription</keyword>
<evidence type="ECO:0000256" key="3">
    <source>
        <dbReference type="ARBA" id="ARBA00022844"/>
    </source>
</evidence>
<evidence type="ECO:0000256" key="5">
    <source>
        <dbReference type="SAM" id="MobiDB-lite"/>
    </source>
</evidence>
<protein>
    <recommendedName>
        <fullName evidence="6">DNA-directed RNA polymerase RpoA/D/Rpb3-type domain-containing protein</fullName>
    </recommendedName>
</protein>
<dbReference type="InterPro" id="IPR050518">
    <property type="entry name" value="Rpo3/RPB3_RNA_Pol_subunit"/>
</dbReference>
<reference evidence="7" key="1">
    <citation type="journal article" date="2020" name="Nature">
        <title>Giant virus diversity and host interactions through global metagenomics.</title>
        <authorList>
            <person name="Schulz F."/>
            <person name="Roux S."/>
            <person name="Paez-Espino D."/>
            <person name="Jungbluth S."/>
            <person name="Walsh D.A."/>
            <person name="Denef V.J."/>
            <person name="McMahon K.D."/>
            <person name="Konstantinidis K.T."/>
            <person name="Eloe-Fadrosh E.A."/>
            <person name="Kyrpides N.C."/>
            <person name="Woyke T."/>
        </authorList>
    </citation>
    <scope>NUCLEOTIDE SEQUENCE</scope>
    <source>
        <strain evidence="7">GVMAG-M-3300023184-121</strain>
    </source>
</reference>
<evidence type="ECO:0000259" key="6">
    <source>
        <dbReference type="SMART" id="SM00662"/>
    </source>
</evidence>
<sequence length="437" mass="48884">MKFLELSKPDFRTYTFTMEDAHVTYANTLRRLILTGVETVAFRSDMTATGTTTDVTVKQNDTPMTNEMLADRIGLLPIHVTDPTTWKEDDFLFTLTVAGEKDSVRHVKSEDFVVTDLSKAALSGGAQEEFRVPTEQFFPKSRLTNDTCLIASLQPGSGSSQQRVEIVAKATKGTGREHARFSPVSQCSYEYTPDKTEARIQEMFVKWATVSKKVQELDKASERYQELWREFNTMQVKRCFKINGKGEPYCFDFTVESIGILSVPYIVNRACEVGRQMCNRYAMIDQTKLPDEITISPADSRIIGFDFLFRGHDHTLGNLFQTWLVENHIEGEAQPRISYAGYAVPHPLRDEMVLRIGVESGKESDARAAVAAAARGCAAMFETMSVEWKGFVGSTAKPVVKASAAKQVMKASESDEKSQPRAAPKPMMARPQMASKK</sequence>
<dbReference type="InterPro" id="IPR011263">
    <property type="entry name" value="DNA-dir_RNA_pol_RpoA/D/Rpb3"/>
</dbReference>
<dbReference type="SUPFAM" id="SSF55257">
    <property type="entry name" value="RBP11-like subunits of RNA polymerase"/>
    <property type="match status" value="2"/>
</dbReference>
<dbReference type="PANTHER" id="PTHR11800">
    <property type="entry name" value="DNA-DIRECTED RNA POLYMERASE"/>
    <property type="match status" value="1"/>
</dbReference>
<comment type="subcellular location">
    <subcellularLocation>
        <location evidence="1">Virion</location>
    </subcellularLocation>
</comment>
<feature type="domain" description="DNA-directed RNA polymerase RpoA/D/Rpb3-type" evidence="6">
    <location>
        <begin position="13"/>
        <end position="284"/>
    </location>
</feature>
<evidence type="ECO:0000256" key="1">
    <source>
        <dbReference type="ARBA" id="ARBA00004328"/>
    </source>
</evidence>
<dbReference type="Gene3D" id="2.170.120.12">
    <property type="entry name" value="DNA-directed RNA polymerase, insert domain"/>
    <property type="match status" value="1"/>
</dbReference>
<accession>A0A6C0HL17</accession>
<evidence type="ECO:0000256" key="4">
    <source>
        <dbReference type="ARBA" id="ARBA00023163"/>
    </source>
</evidence>